<evidence type="ECO:0000313" key="2">
    <source>
        <dbReference type="Proteomes" id="UP000667802"/>
    </source>
</evidence>
<name>A0AAP5IC32_9CYAN</name>
<dbReference type="RefSeq" id="WP_208338846.1">
    <property type="nucleotide sequence ID" value="NZ_CAWQFN010000334.1"/>
</dbReference>
<sequence length="78" mass="8962">MKIGSTTRNGLDKVAQLDKSDKDAIEERLKYFFNFQENPSDNWFAQNASPELLKKVFNYIPENTKPSAIKELINNLSP</sequence>
<dbReference type="EMBL" id="JAALHA020000007">
    <property type="protein sequence ID" value="MDR9896325.1"/>
    <property type="molecule type" value="Genomic_DNA"/>
</dbReference>
<organism evidence="1 2">
    <name type="scientific">Aetokthonos hydrillicola Thurmond2011</name>
    <dbReference type="NCBI Taxonomy" id="2712845"/>
    <lineage>
        <taxon>Bacteria</taxon>
        <taxon>Bacillati</taxon>
        <taxon>Cyanobacteriota</taxon>
        <taxon>Cyanophyceae</taxon>
        <taxon>Nostocales</taxon>
        <taxon>Hapalosiphonaceae</taxon>
        <taxon>Aetokthonos</taxon>
    </lineage>
</organism>
<dbReference type="AlphaFoldDB" id="A0AAP5IC32"/>
<protein>
    <submittedName>
        <fullName evidence="1">Uncharacterized protein</fullName>
    </submittedName>
</protein>
<gene>
    <name evidence="1" type="ORF">G7B40_017415</name>
</gene>
<proteinExistence type="predicted"/>
<accession>A0AAP5IC32</accession>
<keyword evidence="2" id="KW-1185">Reference proteome</keyword>
<reference evidence="2" key="1">
    <citation type="journal article" date="2021" name="Science">
        <title>Hunting the eagle killer: A cyanobacterial neurotoxin causes vacuolar myelinopathy.</title>
        <authorList>
            <person name="Breinlinger S."/>
            <person name="Phillips T.J."/>
            <person name="Haram B.N."/>
            <person name="Mares J."/>
            <person name="Martinez Yerena J.A."/>
            <person name="Hrouzek P."/>
            <person name="Sobotka R."/>
            <person name="Henderson W.M."/>
            <person name="Schmieder P."/>
            <person name="Williams S.M."/>
            <person name="Lauderdale J.D."/>
            <person name="Wilde H.D."/>
            <person name="Gerrin W."/>
            <person name="Kust A."/>
            <person name="Washington J.W."/>
            <person name="Wagner C."/>
            <person name="Geier B."/>
            <person name="Liebeke M."/>
            <person name="Enke H."/>
            <person name="Niedermeyer T.H.J."/>
            <person name="Wilde S.B."/>
        </authorList>
    </citation>
    <scope>NUCLEOTIDE SEQUENCE [LARGE SCALE GENOMIC DNA]</scope>
    <source>
        <strain evidence="2">Thurmond2011</strain>
    </source>
</reference>
<evidence type="ECO:0000313" key="1">
    <source>
        <dbReference type="EMBL" id="MDR9896325.1"/>
    </source>
</evidence>
<dbReference type="Proteomes" id="UP000667802">
    <property type="component" value="Unassembled WGS sequence"/>
</dbReference>
<comment type="caution">
    <text evidence="1">The sequence shown here is derived from an EMBL/GenBank/DDBJ whole genome shotgun (WGS) entry which is preliminary data.</text>
</comment>